<evidence type="ECO:0000313" key="3">
    <source>
        <dbReference type="EMBL" id="GEP73151.1"/>
    </source>
</evidence>
<gene>
    <name evidence="3" type="ORF">LRA02_20190</name>
</gene>
<dbReference type="STRING" id="1423795.FD12_GL001995"/>
<feature type="domain" description="HTH merR-type" evidence="2">
    <location>
        <begin position="3"/>
        <end position="71"/>
    </location>
</feature>
<dbReference type="InterPro" id="IPR047057">
    <property type="entry name" value="MerR_fam"/>
</dbReference>
<dbReference type="InterPro" id="IPR009061">
    <property type="entry name" value="DNA-bd_dom_put_sf"/>
</dbReference>
<dbReference type="SMART" id="SM00422">
    <property type="entry name" value="HTH_MERR"/>
    <property type="match status" value="1"/>
</dbReference>
<accession>A0A512PPP0</accession>
<dbReference type="PROSITE" id="PS50937">
    <property type="entry name" value="HTH_MERR_2"/>
    <property type="match status" value="1"/>
</dbReference>
<dbReference type="GO" id="GO:0003677">
    <property type="term" value="F:DNA binding"/>
    <property type="evidence" value="ECO:0007669"/>
    <property type="project" value="UniProtKB-KW"/>
</dbReference>
<sequence>MNTYTIAEVSKKYDLPISTLRYYEEIGLLPHVARNGKNRLYDQANLDRLAAICCFKDTGMTLKELQTLFKYEDQDHDLDEVIDLLQTHCNRVADQLVLLKENQRHIRRKLQYYTDIWSAQVNHQPHPDWDDYPLSRFE</sequence>
<dbReference type="Pfam" id="PF13411">
    <property type="entry name" value="MerR_1"/>
    <property type="match status" value="1"/>
</dbReference>
<dbReference type="CDD" id="cd01109">
    <property type="entry name" value="HTH_YyaN"/>
    <property type="match status" value="1"/>
</dbReference>
<organism evidence="3 4">
    <name type="scientific">Lentilactobacillus rapi</name>
    <dbReference type="NCBI Taxonomy" id="481723"/>
    <lineage>
        <taxon>Bacteria</taxon>
        <taxon>Bacillati</taxon>
        <taxon>Bacillota</taxon>
        <taxon>Bacilli</taxon>
        <taxon>Lactobacillales</taxon>
        <taxon>Lactobacillaceae</taxon>
        <taxon>Lentilactobacillus</taxon>
    </lineage>
</organism>
<dbReference type="SUPFAM" id="SSF46955">
    <property type="entry name" value="Putative DNA-binding domain"/>
    <property type="match status" value="1"/>
</dbReference>
<reference evidence="3 4" key="1">
    <citation type="submission" date="2019-07" db="EMBL/GenBank/DDBJ databases">
        <title>Whole genome shotgun sequence of Lactobacillus rapi NBRC 109618.</title>
        <authorList>
            <person name="Hosoyama A."/>
            <person name="Uohara A."/>
            <person name="Ohji S."/>
            <person name="Ichikawa N."/>
        </authorList>
    </citation>
    <scope>NUCLEOTIDE SEQUENCE [LARGE SCALE GENOMIC DNA]</scope>
    <source>
        <strain evidence="3 4">NBRC 109618</strain>
    </source>
</reference>
<evidence type="ECO:0000256" key="1">
    <source>
        <dbReference type="ARBA" id="ARBA00023125"/>
    </source>
</evidence>
<dbReference type="AlphaFoldDB" id="A0A512PPP0"/>
<dbReference type="PANTHER" id="PTHR30204:SF82">
    <property type="entry name" value="TRANSCRIPTIONAL REGULATOR, MERR FAMILY"/>
    <property type="match status" value="1"/>
</dbReference>
<dbReference type="RefSeq" id="WP_054747749.1">
    <property type="nucleotide sequence ID" value="NZ_BKAM01000054.1"/>
</dbReference>
<dbReference type="GO" id="GO:0003700">
    <property type="term" value="F:DNA-binding transcription factor activity"/>
    <property type="evidence" value="ECO:0007669"/>
    <property type="project" value="InterPro"/>
</dbReference>
<comment type="caution">
    <text evidence="3">The sequence shown here is derived from an EMBL/GenBank/DDBJ whole genome shotgun (WGS) entry which is preliminary data.</text>
</comment>
<protein>
    <submittedName>
        <fullName evidence="3">MerR family transcriptional regulator</fullName>
    </submittedName>
</protein>
<name>A0A512PPP0_9LACO</name>
<dbReference type="PANTHER" id="PTHR30204">
    <property type="entry name" value="REDOX-CYCLING DRUG-SENSING TRANSCRIPTIONAL ACTIVATOR SOXR"/>
    <property type="match status" value="1"/>
</dbReference>
<evidence type="ECO:0000259" key="2">
    <source>
        <dbReference type="PROSITE" id="PS50937"/>
    </source>
</evidence>
<dbReference type="InterPro" id="IPR000551">
    <property type="entry name" value="MerR-type_HTH_dom"/>
</dbReference>
<keyword evidence="1" id="KW-0238">DNA-binding</keyword>
<dbReference type="EMBL" id="BKAM01000054">
    <property type="protein sequence ID" value="GEP73151.1"/>
    <property type="molecule type" value="Genomic_DNA"/>
</dbReference>
<evidence type="ECO:0000313" key="4">
    <source>
        <dbReference type="Proteomes" id="UP000321569"/>
    </source>
</evidence>
<dbReference type="Gene3D" id="1.10.1660.10">
    <property type="match status" value="1"/>
</dbReference>
<dbReference type="Proteomes" id="UP000321569">
    <property type="component" value="Unassembled WGS sequence"/>
</dbReference>
<dbReference type="OrthoDB" id="9811174at2"/>
<proteinExistence type="predicted"/>